<protein>
    <submittedName>
        <fullName evidence="2">Uncharacterized protein</fullName>
    </submittedName>
</protein>
<dbReference type="RefSeq" id="WP_026419758.1">
    <property type="nucleotide sequence ID" value="NZ_AUBJ02000001.1"/>
</dbReference>
<proteinExistence type="predicted"/>
<feature type="region of interest" description="Disordered" evidence="1">
    <location>
        <begin position="47"/>
        <end position="87"/>
    </location>
</feature>
<reference evidence="2 3" key="1">
    <citation type="submission" date="2013-07" db="EMBL/GenBank/DDBJ databases">
        <authorList>
            <consortium name="DOE Joint Genome Institute"/>
            <person name="Reeve W."/>
            <person name="Huntemann M."/>
            <person name="Han J."/>
            <person name="Chen A."/>
            <person name="Kyrpides N."/>
            <person name="Mavromatis K."/>
            <person name="Markowitz V."/>
            <person name="Palaniappan K."/>
            <person name="Ivanova N."/>
            <person name="Schaumberg A."/>
            <person name="Pati A."/>
            <person name="Liolios K."/>
            <person name="Nordberg H.P."/>
            <person name="Cantor M.N."/>
            <person name="Hua S.X."/>
            <person name="Woyke T."/>
        </authorList>
    </citation>
    <scope>NUCLEOTIDE SEQUENCE [LARGE SCALE GENOMIC DNA]</scope>
    <source>
        <strain evidence="2 3">DSM 43889</strain>
    </source>
</reference>
<evidence type="ECO:0000313" key="3">
    <source>
        <dbReference type="Proteomes" id="UP000791080"/>
    </source>
</evidence>
<dbReference type="EMBL" id="AUBJ02000001">
    <property type="protein sequence ID" value="MCP2333116.1"/>
    <property type="molecule type" value="Genomic_DNA"/>
</dbReference>
<sequence length="87" mass="9781">MILSAALGAWAALTLLWTVEWADRVLLPPLRGTIRLRRVRRTTRQALIAAGHPWPRPRRPRRRPPSAPRPRPVGAVVVPKDDVPTDS</sequence>
<evidence type="ECO:0000256" key="1">
    <source>
        <dbReference type="SAM" id="MobiDB-lite"/>
    </source>
</evidence>
<name>A0ABT1JN33_ACTCY</name>
<organism evidence="2 3">
    <name type="scientific">Actinoalloteichus caeruleus DSM 43889</name>
    <dbReference type="NCBI Taxonomy" id="1120930"/>
    <lineage>
        <taxon>Bacteria</taxon>
        <taxon>Bacillati</taxon>
        <taxon>Actinomycetota</taxon>
        <taxon>Actinomycetes</taxon>
        <taxon>Pseudonocardiales</taxon>
        <taxon>Pseudonocardiaceae</taxon>
        <taxon>Actinoalloteichus</taxon>
        <taxon>Actinoalloteichus cyanogriseus</taxon>
    </lineage>
</organism>
<keyword evidence="3" id="KW-1185">Reference proteome</keyword>
<gene>
    <name evidence="2" type="ORF">G443_003386</name>
</gene>
<feature type="compositionally biased region" description="Basic residues" evidence="1">
    <location>
        <begin position="55"/>
        <end position="64"/>
    </location>
</feature>
<evidence type="ECO:0000313" key="2">
    <source>
        <dbReference type="EMBL" id="MCP2333116.1"/>
    </source>
</evidence>
<dbReference type="Proteomes" id="UP000791080">
    <property type="component" value="Unassembled WGS sequence"/>
</dbReference>
<accession>A0ABT1JN33</accession>
<reference evidence="2 3" key="2">
    <citation type="submission" date="2022-06" db="EMBL/GenBank/DDBJ databases">
        <title>Genomic Encyclopedia of Type Strains, Phase I: the one thousand microbial genomes (KMG-I) project.</title>
        <authorList>
            <person name="Kyrpides N."/>
        </authorList>
    </citation>
    <scope>NUCLEOTIDE SEQUENCE [LARGE SCALE GENOMIC DNA]</scope>
    <source>
        <strain evidence="2 3">DSM 43889</strain>
    </source>
</reference>
<comment type="caution">
    <text evidence="2">The sequence shown here is derived from an EMBL/GenBank/DDBJ whole genome shotgun (WGS) entry which is preliminary data.</text>
</comment>